<reference evidence="3" key="4">
    <citation type="submission" date="2019-03" db="UniProtKB">
        <authorList>
            <consortium name="EnsemblPlants"/>
        </authorList>
    </citation>
    <scope>IDENTIFICATION</scope>
</reference>
<sequence length="122" mass="14020">FKTKLIWRVNKDGESINLTSLIAVSIVKFIARKKWIVVVTAYYLHVYDYACVTKIEKIQRVGPTGYSTDSPILAVHPTLPSVLSMFYTNIVVLDIDLGWKRTQKISIHDDVRTISLMEKFNM</sequence>
<reference evidence="4" key="2">
    <citation type="journal article" date="2017" name="Nat. Plants">
        <title>The Aegilops tauschii genome reveals multiple impacts of transposons.</title>
        <authorList>
            <person name="Zhao G."/>
            <person name="Zou C."/>
            <person name="Li K."/>
            <person name="Wang K."/>
            <person name="Li T."/>
            <person name="Gao L."/>
            <person name="Zhang X."/>
            <person name="Wang H."/>
            <person name="Yang Z."/>
            <person name="Liu X."/>
            <person name="Jiang W."/>
            <person name="Mao L."/>
            <person name="Kong X."/>
            <person name="Jiao Y."/>
            <person name="Jia J."/>
        </authorList>
    </citation>
    <scope>NUCLEOTIDE SEQUENCE [LARGE SCALE GENOMIC DNA]</scope>
    <source>
        <strain evidence="4">cv. AL8/78</strain>
    </source>
</reference>
<dbReference type="GO" id="GO:0030126">
    <property type="term" value="C:COPI vesicle coat"/>
    <property type="evidence" value="ECO:0007669"/>
    <property type="project" value="TreeGrafter"/>
</dbReference>
<evidence type="ECO:0000313" key="3">
    <source>
        <dbReference type="EnsemblPlants" id="AET7Gv21358300.30"/>
    </source>
</evidence>
<dbReference type="AlphaFoldDB" id="A0A453TEC8"/>
<evidence type="ECO:0008006" key="5">
    <source>
        <dbReference type="Google" id="ProtNLM"/>
    </source>
</evidence>
<accession>A0A453TEC8</accession>
<dbReference type="GO" id="GO:0006891">
    <property type="term" value="P:intra-Golgi vesicle-mediated transport"/>
    <property type="evidence" value="ECO:0007669"/>
    <property type="project" value="TreeGrafter"/>
</dbReference>
<dbReference type="Proteomes" id="UP000015105">
    <property type="component" value="Chromosome 7D"/>
</dbReference>
<dbReference type="PANTHER" id="PTHR19876:SF68">
    <property type="entry name" value="COATOMER SUBUNIT BETA'-2"/>
    <property type="match status" value="1"/>
</dbReference>
<evidence type="ECO:0000313" key="4">
    <source>
        <dbReference type="Proteomes" id="UP000015105"/>
    </source>
</evidence>
<dbReference type="GO" id="GO:0006890">
    <property type="term" value="P:retrograde vesicle-mediated transport, Golgi to endoplasmic reticulum"/>
    <property type="evidence" value="ECO:0007669"/>
    <property type="project" value="TreeGrafter"/>
</dbReference>
<keyword evidence="2" id="KW-0677">Repeat</keyword>
<evidence type="ECO:0000256" key="1">
    <source>
        <dbReference type="ARBA" id="ARBA00022574"/>
    </source>
</evidence>
<reference evidence="3" key="3">
    <citation type="journal article" date="2017" name="Nature">
        <title>Genome sequence of the progenitor of the wheat D genome Aegilops tauschii.</title>
        <authorList>
            <person name="Luo M.C."/>
            <person name="Gu Y.Q."/>
            <person name="Puiu D."/>
            <person name="Wang H."/>
            <person name="Twardziok S.O."/>
            <person name="Deal K.R."/>
            <person name="Huo N."/>
            <person name="Zhu T."/>
            <person name="Wang L."/>
            <person name="Wang Y."/>
            <person name="McGuire P.E."/>
            <person name="Liu S."/>
            <person name="Long H."/>
            <person name="Ramasamy R.K."/>
            <person name="Rodriguez J.C."/>
            <person name="Van S.L."/>
            <person name="Yuan L."/>
            <person name="Wang Z."/>
            <person name="Xia Z."/>
            <person name="Xiao L."/>
            <person name="Anderson O.D."/>
            <person name="Ouyang S."/>
            <person name="Liang Y."/>
            <person name="Zimin A.V."/>
            <person name="Pertea G."/>
            <person name="Qi P."/>
            <person name="Bennetzen J.L."/>
            <person name="Dai X."/>
            <person name="Dawson M.W."/>
            <person name="Muller H.G."/>
            <person name="Kugler K."/>
            <person name="Rivarola-Duarte L."/>
            <person name="Spannagl M."/>
            <person name="Mayer K.F.X."/>
            <person name="Lu F.H."/>
            <person name="Bevan M.W."/>
            <person name="Leroy P."/>
            <person name="Li P."/>
            <person name="You F.M."/>
            <person name="Sun Q."/>
            <person name="Liu Z."/>
            <person name="Lyons E."/>
            <person name="Wicker T."/>
            <person name="Salzberg S.L."/>
            <person name="Devos K.M."/>
            <person name="Dvorak J."/>
        </authorList>
    </citation>
    <scope>NUCLEOTIDE SEQUENCE [LARGE SCALE GENOMIC DNA]</scope>
    <source>
        <strain evidence="3">cv. AL8/78</strain>
    </source>
</reference>
<proteinExistence type="predicted"/>
<reference evidence="3" key="5">
    <citation type="journal article" date="2021" name="G3 (Bethesda)">
        <title>Aegilops tauschii genome assembly Aet v5.0 features greater sequence contiguity and improved annotation.</title>
        <authorList>
            <person name="Wang L."/>
            <person name="Zhu T."/>
            <person name="Rodriguez J.C."/>
            <person name="Deal K.R."/>
            <person name="Dubcovsky J."/>
            <person name="McGuire P.E."/>
            <person name="Lux T."/>
            <person name="Spannagl M."/>
            <person name="Mayer K.F.X."/>
            <person name="Baldrich P."/>
            <person name="Meyers B.C."/>
            <person name="Huo N."/>
            <person name="Gu Y.Q."/>
            <person name="Zhou H."/>
            <person name="Devos K.M."/>
            <person name="Bennetzen J.L."/>
            <person name="Unver T."/>
            <person name="Budak H."/>
            <person name="Gulick P.J."/>
            <person name="Galiba G."/>
            <person name="Kalapos B."/>
            <person name="Nelson D.R."/>
            <person name="Li P."/>
            <person name="You F.M."/>
            <person name="Luo M.C."/>
            <person name="Dvorak J."/>
        </authorList>
    </citation>
    <scope>NUCLEOTIDE SEQUENCE [LARGE SCALE GENOMIC DNA]</scope>
    <source>
        <strain evidence="3">cv. AL8/78</strain>
    </source>
</reference>
<dbReference type="GO" id="GO:0006888">
    <property type="term" value="P:endoplasmic reticulum to Golgi vesicle-mediated transport"/>
    <property type="evidence" value="ECO:0007669"/>
    <property type="project" value="TreeGrafter"/>
</dbReference>
<dbReference type="InterPro" id="IPR050844">
    <property type="entry name" value="Coatomer_complex_subunit"/>
</dbReference>
<protein>
    <recommendedName>
        <fullName evidence="5">Coatomer WD associated region domain-containing protein</fullName>
    </recommendedName>
</protein>
<evidence type="ECO:0000256" key="2">
    <source>
        <dbReference type="ARBA" id="ARBA00022737"/>
    </source>
</evidence>
<dbReference type="Gramene" id="AET7Gv21358300.30">
    <property type="protein sequence ID" value="AET7Gv21358300.30"/>
    <property type="gene ID" value="AET7Gv21358300"/>
</dbReference>
<dbReference type="EnsemblPlants" id="AET7Gv21358300.30">
    <property type="protein sequence ID" value="AET7Gv21358300.30"/>
    <property type="gene ID" value="AET7Gv21358300"/>
</dbReference>
<keyword evidence="4" id="KW-1185">Reference proteome</keyword>
<keyword evidence="1" id="KW-0853">WD repeat</keyword>
<dbReference type="PANTHER" id="PTHR19876">
    <property type="entry name" value="COATOMER"/>
    <property type="match status" value="1"/>
</dbReference>
<reference evidence="4" key="1">
    <citation type="journal article" date="2014" name="Science">
        <title>Ancient hybridizations among the ancestral genomes of bread wheat.</title>
        <authorList>
            <consortium name="International Wheat Genome Sequencing Consortium,"/>
            <person name="Marcussen T."/>
            <person name="Sandve S.R."/>
            <person name="Heier L."/>
            <person name="Spannagl M."/>
            <person name="Pfeifer M."/>
            <person name="Jakobsen K.S."/>
            <person name="Wulff B.B."/>
            <person name="Steuernagel B."/>
            <person name="Mayer K.F."/>
            <person name="Olsen O.A."/>
        </authorList>
    </citation>
    <scope>NUCLEOTIDE SEQUENCE [LARGE SCALE GENOMIC DNA]</scope>
    <source>
        <strain evidence="4">cv. AL8/78</strain>
    </source>
</reference>
<organism evidence="3 4">
    <name type="scientific">Aegilops tauschii subsp. strangulata</name>
    <name type="common">Goatgrass</name>
    <dbReference type="NCBI Taxonomy" id="200361"/>
    <lineage>
        <taxon>Eukaryota</taxon>
        <taxon>Viridiplantae</taxon>
        <taxon>Streptophyta</taxon>
        <taxon>Embryophyta</taxon>
        <taxon>Tracheophyta</taxon>
        <taxon>Spermatophyta</taxon>
        <taxon>Magnoliopsida</taxon>
        <taxon>Liliopsida</taxon>
        <taxon>Poales</taxon>
        <taxon>Poaceae</taxon>
        <taxon>BOP clade</taxon>
        <taxon>Pooideae</taxon>
        <taxon>Triticodae</taxon>
        <taxon>Triticeae</taxon>
        <taxon>Triticinae</taxon>
        <taxon>Aegilops</taxon>
    </lineage>
</organism>
<name>A0A453TEC8_AEGTS</name>
<dbReference type="GO" id="GO:0006886">
    <property type="term" value="P:intracellular protein transport"/>
    <property type="evidence" value="ECO:0007669"/>
    <property type="project" value="TreeGrafter"/>
</dbReference>